<reference evidence="12" key="1">
    <citation type="journal article" date="2019" name="Int. J. Syst. Evol. Microbiol.">
        <title>The Global Catalogue of Microorganisms (GCM) 10K type strain sequencing project: providing services to taxonomists for standard genome sequencing and annotation.</title>
        <authorList>
            <consortium name="The Broad Institute Genomics Platform"/>
            <consortium name="The Broad Institute Genome Sequencing Center for Infectious Disease"/>
            <person name="Wu L."/>
            <person name="Ma J."/>
        </authorList>
    </citation>
    <scope>NUCLEOTIDE SEQUENCE [LARGE SCALE GENOMIC DNA]</scope>
    <source>
        <strain evidence="12">JCM 17555</strain>
    </source>
</reference>
<keyword evidence="6 10" id="KW-0547">Nucleotide-binding</keyword>
<dbReference type="Pfam" id="PF01503">
    <property type="entry name" value="PRA-PH"/>
    <property type="match status" value="1"/>
</dbReference>
<comment type="similarity">
    <text evidence="10">Belongs to the PRA-PH family.</text>
</comment>
<protein>
    <recommendedName>
        <fullName evidence="10">Phosphoribosyl-ATP pyrophosphatase</fullName>
        <shortName evidence="10">PRA-PH</shortName>
        <ecNumber evidence="10">3.6.1.31</ecNumber>
    </recommendedName>
</protein>
<evidence type="ECO:0000256" key="3">
    <source>
        <dbReference type="ARBA" id="ARBA00005204"/>
    </source>
</evidence>
<dbReference type="PANTHER" id="PTHR42945:SF9">
    <property type="entry name" value="HISTIDINE BIOSYNTHESIS BIFUNCTIONAL PROTEIN HISIE"/>
    <property type="match status" value="1"/>
</dbReference>
<keyword evidence="5 10" id="KW-0028">Amino-acid biosynthesis</keyword>
<organism evidence="11 12">
    <name type="scientific">Allohahella marinimesophila</name>
    <dbReference type="NCBI Taxonomy" id="1054972"/>
    <lineage>
        <taxon>Bacteria</taxon>
        <taxon>Pseudomonadati</taxon>
        <taxon>Pseudomonadota</taxon>
        <taxon>Gammaproteobacteria</taxon>
        <taxon>Oceanospirillales</taxon>
        <taxon>Hahellaceae</taxon>
        <taxon>Allohahella</taxon>
    </lineage>
</organism>
<evidence type="ECO:0000256" key="8">
    <source>
        <dbReference type="ARBA" id="ARBA00022840"/>
    </source>
</evidence>
<comment type="caution">
    <text evidence="11">The sequence shown here is derived from an EMBL/GenBank/DDBJ whole genome shotgun (WGS) entry which is preliminary data.</text>
</comment>
<dbReference type="InterPro" id="IPR021130">
    <property type="entry name" value="PRib-ATP_PPHydrolase-like"/>
</dbReference>
<accession>A0ABP7PKH9</accession>
<evidence type="ECO:0000256" key="7">
    <source>
        <dbReference type="ARBA" id="ARBA00022801"/>
    </source>
</evidence>
<evidence type="ECO:0000256" key="9">
    <source>
        <dbReference type="ARBA" id="ARBA00023102"/>
    </source>
</evidence>
<dbReference type="Gene3D" id="1.10.287.1080">
    <property type="entry name" value="MazG-like"/>
    <property type="match status" value="1"/>
</dbReference>
<comment type="pathway">
    <text evidence="3 10">Amino-acid biosynthesis; L-histidine biosynthesis; L-histidine from 5-phospho-alpha-D-ribose 1-diphosphate: step 2/9.</text>
</comment>
<dbReference type="EMBL" id="BAABBO010000011">
    <property type="protein sequence ID" value="GAA3967188.1"/>
    <property type="molecule type" value="Genomic_DNA"/>
</dbReference>
<evidence type="ECO:0000256" key="6">
    <source>
        <dbReference type="ARBA" id="ARBA00022741"/>
    </source>
</evidence>
<dbReference type="CDD" id="cd11534">
    <property type="entry name" value="NTP-PPase_HisIE_like"/>
    <property type="match status" value="1"/>
</dbReference>
<dbReference type="RefSeq" id="WP_344807074.1">
    <property type="nucleotide sequence ID" value="NZ_BAABBO010000011.1"/>
</dbReference>
<dbReference type="Proteomes" id="UP001501337">
    <property type="component" value="Unassembled WGS sequence"/>
</dbReference>
<dbReference type="EC" id="3.6.1.31" evidence="10"/>
<dbReference type="InterPro" id="IPR008179">
    <property type="entry name" value="HisE"/>
</dbReference>
<dbReference type="NCBIfam" id="NF001611">
    <property type="entry name" value="PRK00400.1-3"/>
    <property type="match status" value="1"/>
</dbReference>
<dbReference type="NCBIfam" id="TIGR03188">
    <property type="entry name" value="histidine_hisI"/>
    <property type="match status" value="1"/>
</dbReference>
<comment type="subcellular location">
    <subcellularLocation>
        <location evidence="2 10">Cytoplasm</location>
    </subcellularLocation>
</comment>
<evidence type="ECO:0000256" key="10">
    <source>
        <dbReference type="HAMAP-Rule" id="MF_01020"/>
    </source>
</evidence>
<dbReference type="PANTHER" id="PTHR42945">
    <property type="entry name" value="HISTIDINE BIOSYNTHESIS BIFUNCTIONAL PROTEIN"/>
    <property type="match status" value="1"/>
</dbReference>
<name>A0ABP7PKH9_9GAMM</name>
<keyword evidence="8 10" id="KW-0067">ATP-binding</keyword>
<evidence type="ECO:0000313" key="11">
    <source>
        <dbReference type="EMBL" id="GAA3967188.1"/>
    </source>
</evidence>
<evidence type="ECO:0000256" key="2">
    <source>
        <dbReference type="ARBA" id="ARBA00004496"/>
    </source>
</evidence>
<comment type="catalytic activity">
    <reaction evidence="1 10">
        <text>1-(5-phospho-beta-D-ribosyl)-ATP + H2O = 1-(5-phospho-beta-D-ribosyl)-5'-AMP + diphosphate + H(+)</text>
        <dbReference type="Rhea" id="RHEA:22828"/>
        <dbReference type="ChEBI" id="CHEBI:15377"/>
        <dbReference type="ChEBI" id="CHEBI:15378"/>
        <dbReference type="ChEBI" id="CHEBI:33019"/>
        <dbReference type="ChEBI" id="CHEBI:59457"/>
        <dbReference type="ChEBI" id="CHEBI:73183"/>
        <dbReference type="EC" id="3.6.1.31"/>
    </reaction>
</comment>
<gene>
    <name evidence="10" type="primary">hisE</name>
    <name evidence="11" type="ORF">GCM10022278_26250</name>
</gene>
<sequence>MSDKEHPQDGAADADNDTGTALVTDSSRVLIELDRVLAGRKNAPPDSSYVATLYSKGLNKILEKVGEECTETILAAKDLESGQRSGSAEVDRLKHDMVSETADLWFHCMLALQHLGCSHEDVLRELARRFGLSGIDEKNSRKP</sequence>
<dbReference type="HAMAP" id="MF_01020">
    <property type="entry name" value="HisE"/>
    <property type="match status" value="1"/>
</dbReference>
<evidence type="ECO:0000256" key="1">
    <source>
        <dbReference type="ARBA" id="ARBA00001460"/>
    </source>
</evidence>
<keyword evidence="4 10" id="KW-0963">Cytoplasm</keyword>
<evidence type="ECO:0000256" key="5">
    <source>
        <dbReference type="ARBA" id="ARBA00022605"/>
    </source>
</evidence>
<keyword evidence="9 10" id="KW-0368">Histidine biosynthesis</keyword>
<keyword evidence="12" id="KW-1185">Reference proteome</keyword>
<dbReference type="SUPFAM" id="SSF101386">
    <property type="entry name" value="all-alpha NTP pyrophosphatases"/>
    <property type="match status" value="1"/>
</dbReference>
<keyword evidence="7 10" id="KW-0378">Hydrolase</keyword>
<evidence type="ECO:0000313" key="12">
    <source>
        <dbReference type="Proteomes" id="UP001501337"/>
    </source>
</evidence>
<proteinExistence type="inferred from homology"/>
<evidence type="ECO:0000256" key="4">
    <source>
        <dbReference type="ARBA" id="ARBA00022490"/>
    </source>
</evidence>